<reference evidence="3" key="1">
    <citation type="journal article" date="2014" name="Int. J. Syst. Evol. Microbiol.">
        <title>Complete genome sequence of Corynebacterium casei LMG S-19264T (=DSM 44701T), isolated from a smear-ripened cheese.</title>
        <authorList>
            <consortium name="US DOE Joint Genome Institute (JGI-PGF)"/>
            <person name="Walter F."/>
            <person name="Albersmeier A."/>
            <person name="Kalinowski J."/>
            <person name="Ruckert C."/>
        </authorList>
    </citation>
    <scope>NUCLEOTIDE SEQUENCE</scope>
    <source>
        <strain evidence="3">CGMCC 1.15320</strain>
    </source>
</reference>
<dbReference type="InterPro" id="IPR020904">
    <property type="entry name" value="Sc_DH/Rdtase_CS"/>
</dbReference>
<dbReference type="RefSeq" id="WP_188720563.1">
    <property type="nucleotide sequence ID" value="NZ_BMIF01000004.1"/>
</dbReference>
<evidence type="ECO:0000313" key="3">
    <source>
        <dbReference type="EMBL" id="GGA63348.1"/>
    </source>
</evidence>
<dbReference type="Proteomes" id="UP000636264">
    <property type="component" value="Unassembled WGS sequence"/>
</dbReference>
<proteinExistence type="inferred from homology"/>
<evidence type="ECO:0000256" key="1">
    <source>
        <dbReference type="ARBA" id="ARBA00006484"/>
    </source>
</evidence>
<gene>
    <name evidence="3" type="ORF">GCM10011385_16430</name>
</gene>
<name>A0A916W3N7_9HYPH</name>
<keyword evidence="4" id="KW-1185">Reference proteome</keyword>
<protein>
    <submittedName>
        <fullName evidence="3">3-oxoacyl-ACP reductase</fullName>
    </submittedName>
</protein>
<organism evidence="3 4">
    <name type="scientific">Nitratireductor aestuarii</name>
    <dbReference type="NCBI Taxonomy" id="1735103"/>
    <lineage>
        <taxon>Bacteria</taxon>
        <taxon>Pseudomonadati</taxon>
        <taxon>Pseudomonadota</taxon>
        <taxon>Alphaproteobacteria</taxon>
        <taxon>Hyphomicrobiales</taxon>
        <taxon>Phyllobacteriaceae</taxon>
        <taxon>Nitratireductor</taxon>
    </lineage>
</organism>
<dbReference type="EMBL" id="BMIF01000004">
    <property type="protein sequence ID" value="GGA63348.1"/>
    <property type="molecule type" value="Genomic_DNA"/>
</dbReference>
<feature type="domain" description="Ketoreductase" evidence="2">
    <location>
        <begin position="9"/>
        <end position="187"/>
    </location>
</feature>
<dbReference type="InterPro" id="IPR036291">
    <property type="entry name" value="NAD(P)-bd_dom_sf"/>
</dbReference>
<accession>A0A916W3N7</accession>
<sequence>MTARRFEGKAALVTGAASGIGRATAVRLAEEGASVILADVNADGLAKVCEAISAAGGTAKHLIYDAADGDASAAMAEQAASLFGKLDVVVCNAGIYRRNHFTEISAADWSFLYSVNLFSAVRIMQATIPHLRKTKGNVVATSSTSAIHGIAYAAHYASAKAAIIALIKSLAVEYSGSGIRFNAICPGKVNTGMGAAVAALEGQDPALIVRQPKLAGRTEGGTPEDLAASIAYLASDDARYVTGSVLVVDGAQNIG</sequence>
<comment type="similarity">
    <text evidence="1">Belongs to the short-chain dehydrogenases/reductases (SDR) family.</text>
</comment>
<dbReference type="PANTHER" id="PTHR42879:SF2">
    <property type="entry name" value="3-OXOACYL-[ACYL-CARRIER-PROTEIN] REDUCTASE FABG"/>
    <property type="match status" value="1"/>
</dbReference>
<dbReference type="InterPro" id="IPR002347">
    <property type="entry name" value="SDR_fam"/>
</dbReference>
<dbReference type="FunFam" id="3.40.50.720:FF:000084">
    <property type="entry name" value="Short-chain dehydrogenase reductase"/>
    <property type="match status" value="1"/>
</dbReference>
<dbReference type="InterPro" id="IPR057326">
    <property type="entry name" value="KR_dom"/>
</dbReference>
<evidence type="ECO:0000313" key="4">
    <source>
        <dbReference type="Proteomes" id="UP000636264"/>
    </source>
</evidence>
<dbReference type="Gene3D" id="3.40.50.720">
    <property type="entry name" value="NAD(P)-binding Rossmann-like Domain"/>
    <property type="match status" value="1"/>
</dbReference>
<dbReference type="InterPro" id="IPR050259">
    <property type="entry name" value="SDR"/>
</dbReference>
<dbReference type="PANTHER" id="PTHR42879">
    <property type="entry name" value="3-OXOACYL-(ACYL-CARRIER-PROTEIN) REDUCTASE"/>
    <property type="match status" value="1"/>
</dbReference>
<evidence type="ECO:0000259" key="2">
    <source>
        <dbReference type="SMART" id="SM00822"/>
    </source>
</evidence>
<comment type="caution">
    <text evidence="3">The sequence shown here is derived from an EMBL/GenBank/DDBJ whole genome shotgun (WGS) entry which is preliminary data.</text>
</comment>
<dbReference type="GO" id="GO:0032787">
    <property type="term" value="P:monocarboxylic acid metabolic process"/>
    <property type="evidence" value="ECO:0007669"/>
    <property type="project" value="UniProtKB-ARBA"/>
</dbReference>
<dbReference type="AlphaFoldDB" id="A0A916W3N7"/>
<dbReference type="Pfam" id="PF13561">
    <property type="entry name" value="adh_short_C2"/>
    <property type="match status" value="1"/>
</dbReference>
<dbReference type="CDD" id="cd05233">
    <property type="entry name" value="SDR_c"/>
    <property type="match status" value="1"/>
</dbReference>
<reference evidence="3" key="2">
    <citation type="submission" date="2020-09" db="EMBL/GenBank/DDBJ databases">
        <authorList>
            <person name="Sun Q."/>
            <person name="Zhou Y."/>
        </authorList>
    </citation>
    <scope>NUCLEOTIDE SEQUENCE</scope>
    <source>
        <strain evidence="3">CGMCC 1.15320</strain>
    </source>
</reference>
<dbReference type="SMART" id="SM00822">
    <property type="entry name" value="PKS_KR"/>
    <property type="match status" value="1"/>
</dbReference>
<dbReference type="PRINTS" id="PR00080">
    <property type="entry name" value="SDRFAMILY"/>
</dbReference>
<dbReference type="PROSITE" id="PS00061">
    <property type="entry name" value="ADH_SHORT"/>
    <property type="match status" value="1"/>
</dbReference>
<dbReference type="SUPFAM" id="SSF51735">
    <property type="entry name" value="NAD(P)-binding Rossmann-fold domains"/>
    <property type="match status" value="1"/>
</dbReference>
<dbReference type="PRINTS" id="PR00081">
    <property type="entry name" value="GDHRDH"/>
</dbReference>